<name>A0AAW1V9S9_9CUCU</name>
<organism evidence="1 2">
    <name type="scientific">Henosepilachna vigintioctopunctata</name>
    <dbReference type="NCBI Taxonomy" id="420089"/>
    <lineage>
        <taxon>Eukaryota</taxon>
        <taxon>Metazoa</taxon>
        <taxon>Ecdysozoa</taxon>
        <taxon>Arthropoda</taxon>
        <taxon>Hexapoda</taxon>
        <taxon>Insecta</taxon>
        <taxon>Pterygota</taxon>
        <taxon>Neoptera</taxon>
        <taxon>Endopterygota</taxon>
        <taxon>Coleoptera</taxon>
        <taxon>Polyphaga</taxon>
        <taxon>Cucujiformia</taxon>
        <taxon>Coccinelloidea</taxon>
        <taxon>Coccinellidae</taxon>
        <taxon>Epilachninae</taxon>
        <taxon>Epilachnini</taxon>
        <taxon>Henosepilachna</taxon>
    </lineage>
</organism>
<keyword evidence="2" id="KW-1185">Reference proteome</keyword>
<reference evidence="1 2" key="1">
    <citation type="submission" date="2023-03" db="EMBL/GenBank/DDBJ databases">
        <title>Genome insight into feeding habits of ladybird beetles.</title>
        <authorList>
            <person name="Li H.-S."/>
            <person name="Huang Y.-H."/>
            <person name="Pang H."/>
        </authorList>
    </citation>
    <scope>NUCLEOTIDE SEQUENCE [LARGE SCALE GENOMIC DNA]</scope>
    <source>
        <strain evidence="1">SYSU_2023b</strain>
        <tissue evidence="1">Whole body</tissue>
    </source>
</reference>
<comment type="caution">
    <text evidence="1">The sequence shown here is derived from an EMBL/GenBank/DDBJ whole genome shotgun (WGS) entry which is preliminary data.</text>
</comment>
<proteinExistence type="predicted"/>
<dbReference type="AlphaFoldDB" id="A0AAW1V9S9"/>
<feature type="non-terminal residue" evidence="1">
    <location>
        <position position="1"/>
    </location>
</feature>
<evidence type="ECO:0000313" key="1">
    <source>
        <dbReference type="EMBL" id="KAK9892114.1"/>
    </source>
</evidence>
<evidence type="ECO:0000313" key="2">
    <source>
        <dbReference type="Proteomes" id="UP001431783"/>
    </source>
</evidence>
<protein>
    <submittedName>
        <fullName evidence="1">Uncharacterized protein</fullName>
    </submittedName>
</protein>
<dbReference type="EMBL" id="JARQZJ010000132">
    <property type="protein sequence ID" value="KAK9892114.1"/>
    <property type="molecule type" value="Genomic_DNA"/>
</dbReference>
<gene>
    <name evidence="1" type="ORF">WA026_018317</name>
</gene>
<accession>A0AAW1V9S9</accession>
<dbReference type="Proteomes" id="UP001431783">
    <property type="component" value="Unassembled WGS sequence"/>
</dbReference>
<sequence length="127" mass="14484">LAIMYDILAEVTMVSECLQDKEATVVYVDKLIRSSIAFFECRKYKPGTKTLEAKRAAITGNFCDVSLISRNKITAINDQQLLSSVINNLKRRLFTRRSSNEPSTATGTNNYEKEYESRFSELKVLEM</sequence>